<name>A0A182TSW2_9DIPT</name>
<feature type="region of interest" description="Disordered" evidence="1">
    <location>
        <begin position="662"/>
        <end position="694"/>
    </location>
</feature>
<feature type="transmembrane region" description="Helical" evidence="2">
    <location>
        <begin position="479"/>
        <end position="500"/>
    </location>
</feature>
<proteinExistence type="predicted"/>
<feature type="domain" description="Nose resistant-to-fluoxetine protein N-terminal" evidence="4">
    <location>
        <begin position="48"/>
        <end position="186"/>
    </location>
</feature>
<dbReference type="InterPro" id="IPR002656">
    <property type="entry name" value="Acyl_transf_3_dom"/>
</dbReference>
<feature type="chain" id="PRO_5008137249" description="Nose resistant-to-fluoxetine protein N-terminal domain-containing protein" evidence="3">
    <location>
        <begin position="20"/>
        <end position="911"/>
    </location>
</feature>
<feature type="transmembrane region" description="Helical" evidence="2">
    <location>
        <begin position="196"/>
        <end position="215"/>
    </location>
</feature>
<keyword evidence="2" id="KW-1133">Transmembrane helix</keyword>
<evidence type="ECO:0000259" key="4">
    <source>
        <dbReference type="SMART" id="SM00703"/>
    </source>
</evidence>
<feature type="transmembrane region" description="Helical" evidence="2">
    <location>
        <begin position="262"/>
        <end position="281"/>
    </location>
</feature>
<accession>A0A182TSW2</accession>
<feature type="transmembrane region" description="Helical" evidence="2">
    <location>
        <begin position="301"/>
        <end position="328"/>
    </location>
</feature>
<dbReference type="PANTHER" id="PTHR11161:SF0">
    <property type="entry name" value="O-ACYLTRANSFERASE LIKE PROTEIN"/>
    <property type="match status" value="1"/>
</dbReference>
<evidence type="ECO:0000256" key="1">
    <source>
        <dbReference type="SAM" id="MobiDB-lite"/>
    </source>
</evidence>
<evidence type="ECO:0000313" key="5">
    <source>
        <dbReference type="EnsemblMetazoa" id="AMEC007715-PA"/>
    </source>
</evidence>
<dbReference type="Pfam" id="PF20146">
    <property type="entry name" value="NRF"/>
    <property type="match status" value="1"/>
</dbReference>
<dbReference type="EnsemblMetazoa" id="AMEC007715-RA">
    <property type="protein sequence ID" value="AMEC007715-PA"/>
    <property type="gene ID" value="AMEC007715"/>
</dbReference>
<dbReference type="PANTHER" id="PTHR11161">
    <property type="entry name" value="O-ACYLTRANSFERASE"/>
    <property type="match status" value="1"/>
</dbReference>
<evidence type="ECO:0000256" key="2">
    <source>
        <dbReference type="SAM" id="Phobius"/>
    </source>
</evidence>
<feature type="signal peptide" evidence="3">
    <location>
        <begin position="1"/>
        <end position="19"/>
    </location>
</feature>
<keyword evidence="3" id="KW-0732">Signal</keyword>
<dbReference type="InterPro" id="IPR006621">
    <property type="entry name" value="Nose-resist-to-fluoxetine_N"/>
</dbReference>
<dbReference type="SMART" id="SM00703">
    <property type="entry name" value="NRF"/>
    <property type="match status" value="1"/>
</dbReference>
<evidence type="ECO:0000256" key="3">
    <source>
        <dbReference type="SAM" id="SignalP"/>
    </source>
</evidence>
<keyword evidence="2" id="KW-0472">Membrane</keyword>
<evidence type="ECO:0000313" key="6">
    <source>
        <dbReference type="Proteomes" id="UP000075902"/>
    </source>
</evidence>
<dbReference type="Pfam" id="PF01757">
    <property type="entry name" value="Acyl_transf_3"/>
    <property type="match status" value="1"/>
</dbReference>
<feature type="transmembrane region" description="Helical" evidence="2">
    <location>
        <begin position="348"/>
        <end position="366"/>
    </location>
</feature>
<feature type="transmembrane region" description="Helical" evidence="2">
    <location>
        <begin position="439"/>
        <end position="459"/>
    </location>
</feature>
<organism evidence="5 6">
    <name type="scientific">Anopheles melas</name>
    <dbReference type="NCBI Taxonomy" id="34690"/>
    <lineage>
        <taxon>Eukaryota</taxon>
        <taxon>Metazoa</taxon>
        <taxon>Ecdysozoa</taxon>
        <taxon>Arthropoda</taxon>
        <taxon>Hexapoda</taxon>
        <taxon>Insecta</taxon>
        <taxon>Pterygota</taxon>
        <taxon>Neoptera</taxon>
        <taxon>Endopterygota</taxon>
        <taxon>Diptera</taxon>
        <taxon>Nematocera</taxon>
        <taxon>Culicoidea</taxon>
        <taxon>Culicidae</taxon>
        <taxon>Anophelinae</taxon>
        <taxon>Anopheles</taxon>
    </lineage>
</organism>
<protein>
    <recommendedName>
        <fullName evidence="4">Nose resistant-to-fluoxetine protein N-terminal domain-containing protein</fullName>
    </recommendedName>
</protein>
<keyword evidence="2" id="KW-0812">Transmembrane</keyword>
<keyword evidence="6" id="KW-1185">Reference proteome</keyword>
<dbReference type="InterPro" id="IPR052728">
    <property type="entry name" value="O2_lipid_transport_reg"/>
</dbReference>
<feature type="transmembrane region" description="Helical" evidence="2">
    <location>
        <begin position="512"/>
        <end position="531"/>
    </location>
</feature>
<feature type="transmembrane region" description="Helical" evidence="2">
    <location>
        <begin position="412"/>
        <end position="432"/>
    </location>
</feature>
<reference evidence="6" key="1">
    <citation type="submission" date="2014-01" db="EMBL/GenBank/DDBJ databases">
        <title>The Genome Sequence of Anopheles melas CM1001059_A (V2).</title>
        <authorList>
            <consortium name="The Broad Institute Genomics Platform"/>
            <person name="Neafsey D.E."/>
            <person name="Besansky N."/>
            <person name="Howell P."/>
            <person name="Walton C."/>
            <person name="Young S.K."/>
            <person name="Zeng Q."/>
            <person name="Gargeya S."/>
            <person name="Fitzgerald M."/>
            <person name="Haas B."/>
            <person name="Abouelleil A."/>
            <person name="Allen A.W."/>
            <person name="Alvarado L."/>
            <person name="Arachchi H.M."/>
            <person name="Berlin A.M."/>
            <person name="Chapman S.B."/>
            <person name="Gainer-Dewar J."/>
            <person name="Goldberg J."/>
            <person name="Griggs A."/>
            <person name="Gujja S."/>
            <person name="Hansen M."/>
            <person name="Howarth C."/>
            <person name="Imamovic A."/>
            <person name="Ireland A."/>
            <person name="Larimer J."/>
            <person name="McCowan C."/>
            <person name="Murphy C."/>
            <person name="Pearson M."/>
            <person name="Poon T.W."/>
            <person name="Priest M."/>
            <person name="Roberts A."/>
            <person name="Saif S."/>
            <person name="Shea T."/>
            <person name="Sisk P."/>
            <person name="Sykes S."/>
            <person name="Wortman J."/>
            <person name="Nusbaum C."/>
            <person name="Birren B."/>
        </authorList>
    </citation>
    <scope>NUCLEOTIDE SEQUENCE [LARGE SCALE GENOMIC DNA]</scope>
    <source>
        <strain evidence="6">CM1001059</strain>
    </source>
</reference>
<dbReference type="Proteomes" id="UP000075902">
    <property type="component" value="Unassembled WGS sequence"/>
</dbReference>
<dbReference type="GO" id="GO:0016747">
    <property type="term" value="F:acyltransferase activity, transferring groups other than amino-acyl groups"/>
    <property type="evidence" value="ECO:0007669"/>
    <property type="project" value="InterPro"/>
</dbReference>
<dbReference type="AlphaFoldDB" id="A0A182TSW2"/>
<reference evidence="5" key="2">
    <citation type="submission" date="2020-05" db="UniProtKB">
        <authorList>
            <consortium name="EnsemblMetazoa"/>
        </authorList>
    </citation>
    <scope>IDENTIFICATION</scope>
    <source>
        <strain evidence="5">CM1001059</strain>
    </source>
</reference>
<sequence length="911" mass="99366">MLRRLVWLLFGGVLPYVLALADPHPSIDFGVIVNALQSANVTRQLPTGTPCERELLALVAGVQAKEFWAVKLLDSWGKWPAGIFAGNLYELGHYDECIDLRHDYGGSPATETLRGRYCFLTVPLTGLLPSKRPSPPTQRIMPGTSGGPLAAHLGVCIPAACSAEQFQQFLTRIVPNLPPVQLTCTKVAPALGPAQWVAIGVFGTVLLLAAASTLYEAVTLCRRRTPHPNLAMFSLYRNGRKLLATSRRNPTDMTVKSSTMDCIHGIRVISMVWVVFSHNYVRIGMQPLYNSHVILSWLESYHSVLVVASTVSVDTFFLLSGLLTCWSILNALDRHGRLNLPVMYLHRYLRLTPALAAIILFAATLMRHAGSGPFWDGAMTLSEDPCRRYWWSALLYVQNYVNPQEVCLGHTWYLSVDMQLYLLSPFIVYPLWRWGRRVLAAIVTLTVASMVAVLVLFFVHHLRLSFLAVDEERLRHVYTYYPTHTRAGAWLVGVCFGYVLQRTRKHYVPLPRWSVGLGWALAATAMLAVLFADHPIQQPDYERLPQAVDAIYESLSRVCWATAVGWVVFACVNGYGGPVDRLLGATVWQPLGGLSYAIYLLHLPIQLMMAGTARLPYYFTDLLAVYQFWGDIGFTLTLALLWTLLFESPIIGLERMIFGRRRDPSKRTPQEKGPASVENGNEARPSADDRPPLGTAQLGCDCNRLRQKPNRKAPFKACLGALVASARISHSRIALCPCFGVGDERTSLASYLPASNALGQMKFISSVSVMAVSSDARARDSSASDSWDGWSPIESIGMAGSTTTPSGRATPTAGTALTGCTTVTGTSGGTPLPTTPRPASCTTPSVPTTVGGEAIGSGAEVSIGCCVGSWVSISRASHTATGPPTIPTSIFSANTCCCCCCRSCCCCNCCK</sequence>
<feature type="transmembrane region" description="Helical" evidence="2">
    <location>
        <begin position="632"/>
        <end position="653"/>
    </location>
</feature>
<dbReference type="VEuPathDB" id="VectorBase:AMEC007715"/>